<organism evidence="1 2">
    <name type="scientific">Dorea formicigenerans</name>
    <dbReference type="NCBI Taxonomy" id="39486"/>
    <lineage>
        <taxon>Bacteria</taxon>
        <taxon>Bacillati</taxon>
        <taxon>Bacillota</taxon>
        <taxon>Clostridia</taxon>
        <taxon>Lachnospirales</taxon>
        <taxon>Lachnospiraceae</taxon>
        <taxon>Dorea</taxon>
    </lineage>
</organism>
<reference evidence="1 2" key="1">
    <citation type="submission" date="2019-07" db="EMBL/GenBank/DDBJ databases">
        <authorList>
            <person name="Hibberd C M."/>
            <person name="Gehrig L. J."/>
            <person name="Chang H.-W."/>
            <person name="Venkatesh S."/>
        </authorList>
    </citation>
    <scope>NUCLEOTIDE SEQUENCE [LARGE SCALE GENOMIC DNA]</scope>
    <source>
        <strain evidence="1">Dorea_formicigenerans_SSTS_Bg7063</strain>
    </source>
</reference>
<name>A0A564T0W2_9FIRM</name>
<sequence>MNQEHKIVLYQVEDTNIYVNVMFKEDTFWMT</sequence>
<proteinExistence type="predicted"/>
<protein>
    <submittedName>
        <fullName evidence="1">Uncharacterized protein</fullName>
    </submittedName>
</protein>
<accession>A0A564T0W2</accession>
<dbReference type="Proteomes" id="UP000358366">
    <property type="component" value="Unassembled WGS sequence"/>
</dbReference>
<dbReference type="EMBL" id="CABHNI010000018">
    <property type="protein sequence ID" value="VUX01055.1"/>
    <property type="molecule type" value="Genomic_DNA"/>
</dbReference>
<evidence type="ECO:0000313" key="1">
    <source>
        <dbReference type="EMBL" id="VUX01055.1"/>
    </source>
</evidence>
<gene>
    <name evidence="1" type="ORF">DFSSTS7063_00982</name>
</gene>
<evidence type="ECO:0000313" key="2">
    <source>
        <dbReference type="Proteomes" id="UP000358366"/>
    </source>
</evidence>
<dbReference type="AlphaFoldDB" id="A0A564T0W2"/>